<dbReference type="Proteomes" id="UP000093476">
    <property type="component" value="Unassembled WGS sequence"/>
</dbReference>
<dbReference type="AlphaFoldDB" id="A0A1C0U0Q8"/>
<dbReference type="RefSeq" id="WP_054478194.1">
    <property type="nucleotide sequence ID" value="NZ_CAWMQZ010000128.1"/>
</dbReference>
<dbReference type="GO" id="GO:0030153">
    <property type="term" value="P:bacteriocin immunity"/>
    <property type="evidence" value="ECO:0007669"/>
    <property type="project" value="InterPro"/>
</dbReference>
<dbReference type="Pfam" id="PF09204">
    <property type="entry name" value="Colicin_immun"/>
    <property type="match status" value="1"/>
</dbReference>
<evidence type="ECO:0000259" key="1">
    <source>
        <dbReference type="Pfam" id="PF09204"/>
    </source>
</evidence>
<sequence length="91" mass="10636">MNALILEFAKSFTKGRLSAEVFVEAYMEMWRIERDNNNILKYEGKLSECLSSIFCLADLYNSDPDDREEYELDNEQLCEKVSQLINQLVNS</sequence>
<feature type="domain" description="Colicin D immunity protein" evidence="1">
    <location>
        <begin position="4"/>
        <end position="88"/>
    </location>
</feature>
<dbReference type="Gene3D" id="1.20.120.650">
    <property type="entry name" value="Colicin D"/>
    <property type="match status" value="1"/>
</dbReference>
<dbReference type="EMBL" id="LOMY01000128">
    <property type="protein sequence ID" value="OCQ51503.1"/>
    <property type="molecule type" value="Genomic_DNA"/>
</dbReference>
<dbReference type="PATRIC" id="fig|286156.4.peg.3778"/>
<dbReference type="GO" id="GO:0015643">
    <property type="term" value="F:toxic substance binding"/>
    <property type="evidence" value="ECO:0007669"/>
    <property type="project" value="InterPro"/>
</dbReference>
<protein>
    <submittedName>
        <fullName evidence="2">Bacterial self-protective colicin-like immunity</fullName>
    </submittedName>
</protein>
<comment type="caution">
    <text evidence="2">The sequence shown here is derived from an EMBL/GenBank/DDBJ whole genome shotgun (WGS) entry which is preliminary data.</text>
</comment>
<dbReference type="SUPFAM" id="SSF101125">
    <property type="entry name" value="Colicin D immunity protein"/>
    <property type="match status" value="1"/>
</dbReference>
<dbReference type="InterPro" id="IPR015287">
    <property type="entry name" value="Colicin_D_immunity_dom"/>
</dbReference>
<evidence type="ECO:0000313" key="3">
    <source>
        <dbReference type="Proteomes" id="UP000093476"/>
    </source>
</evidence>
<proteinExistence type="predicted"/>
<organism evidence="2 3">
    <name type="scientific">Photorhabdus australis subsp. thailandensis</name>
    <dbReference type="NCBI Taxonomy" id="2805096"/>
    <lineage>
        <taxon>Bacteria</taxon>
        <taxon>Pseudomonadati</taxon>
        <taxon>Pseudomonadota</taxon>
        <taxon>Gammaproteobacteria</taxon>
        <taxon>Enterobacterales</taxon>
        <taxon>Morganellaceae</taxon>
        <taxon>Photorhabdus</taxon>
    </lineage>
</organism>
<accession>A0A1C0U0Q8</accession>
<evidence type="ECO:0000313" key="2">
    <source>
        <dbReference type="EMBL" id="OCQ51503.1"/>
    </source>
</evidence>
<reference evidence="2 3" key="1">
    <citation type="submission" date="2015-12" db="EMBL/GenBank/DDBJ databases">
        <title>Genome comparisons provide insights into the role of secondary metabolites in the pathogenic phase of the Photorhabdus life cycle.</title>
        <authorList>
            <person name="Tobias N.J."/>
            <person name="Mishra B."/>
            <person name="Gupta D.K."/>
            <person name="Thines M."/>
            <person name="Stinear T.P."/>
            <person name="Bode H.B."/>
        </authorList>
    </citation>
    <scope>NUCLEOTIDE SEQUENCE [LARGE SCALE GENOMIC DNA]</scope>
    <source>
        <strain evidence="2 3">PB68.1</strain>
    </source>
</reference>
<dbReference type="InterPro" id="IPR036471">
    <property type="entry name" value="Colicin_D_sf"/>
</dbReference>
<keyword evidence="3" id="KW-1185">Reference proteome</keyword>
<gene>
    <name evidence="2" type="ORF">Ppb6_03315</name>
</gene>
<name>A0A1C0U0Q8_9GAMM</name>